<organism evidence="10 11">
    <name type="scientific">Kitasatospora herbaricolor</name>
    <dbReference type="NCBI Taxonomy" id="68217"/>
    <lineage>
        <taxon>Bacteria</taxon>
        <taxon>Bacillati</taxon>
        <taxon>Actinomycetota</taxon>
        <taxon>Actinomycetes</taxon>
        <taxon>Kitasatosporales</taxon>
        <taxon>Streptomycetaceae</taxon>
        <taxon>Kitasatospora</taxon>
    </lineage>
</organism>
<reference evidence="10 11" key="1">
    <citation type="submission" date="2022-10" db="EMBL/GenBank/DDBJ databases">
        <title>The complete genomes of actinobacterial strains from the NBC collection.</title>
        <authorList>
            <person name="Joergensen T.S."/>
            <person name="Alvarez Arevalo M."/>
            <person name="Sterndorff E.B."/>
            <person name="Faurdal D."/>
            <person name="Vuksanovic O."/>
            <person name="Mourched A.-S."/>
            <person name="Charusanti P."/>
            <person name="Shaw S."/>
            <person name="Blin K."/>
            <person name="Weber T."/>
        </authorList>
    </citation>
    <scope>NUCLEOTIDE SEQUENCE [LARGE SCALE GENOMIC DNA]</scope>
    <source>
        <strain evidence="10 11">NBC_01247</strain>
    </source>
</reference>
<comment type="subcellular location">
    <subcellularLocation>
        <location evidence="1">Cell membrane</location>
        <topology evidence="1">Multi-pass membrane protein</topology>
    </subcellularLocation>
</comment>
<sequence>MLGTVLGVGVFVAVLALTTTVTHQIGKSFDVLRATTVTVVDGTPAAPKAAAPPGPDARTGFPADTDARLSALNGVVAGGLWWTVPLRNPAIATRPVAEATASGGRGGTVGLYAATPGTLAAMEPTLDSGVLFNSFHQERGEHVCVLGAAAARVLGITRLDNQPAVFVNNTPYTVVGIISDTRRLPESLLGVIIPARTALAAYGAPVDRPAQSVIHVRLGAAALIAQQAPLALRPDQPRLLSAEAPPDPRSLRDKVSTDLSGLFLLLAAICLGVGALGIANTTLVAVLERTGEIGLRRSLGARPRHIGVQFLAESTTLGVLGGLIGTSLGLVTVLVIAVAEHWTAVVEPATVLPAPLVGGLVGLVAGCYPALRAARIEPLEALRR</sequence>
<dbReference type="RefSeq" id="WP_329494763.1">
    <property type="nucleotide sequence ID" value="NZ_CP108460.1"/>
</dbReference>
<feature type="transmembrane region" description="Helical" evidence="7">
    <location>
        <begin position="351"/>
        <end position="371"/>
    </location>
</feature>
<evidence type="ECO:0000256" key="3">
    <source>
        <dbReference type="ARBA" id="ARBA00022692"/>
    </source>
</evidence>
<keyword evidence="11" id="KW-1185">Reference proteome</keyword>
<name>A0ABZ1WE13_9ACTN</name>
<comment type="similarity">
    <text evidence="6">Belongs to the ABC-4 integral membrane protein family.</text>
</comment>
<evidence type="ECO:0000313" key="11">
    <source>
        <dbReference type="Proteomes" id="UP001432014"/>
    </source>
</evidence>
<evidence type="ECO:0000256" key="5">
    <source>
        <dbReference type="ARBA" id="ARBA00023136"/>
    </source>
</evidence>
<dbReference type="InterPro" id="IPR050250">
    <property type="entry name" value="Macrolide_Exporter_MacB"/>
</dbReference>
<evidence type="ECO:0000256" key="2">
    <source>
        <dbReference type="ARBA" id="ARBA00022475"/>
    </source>
</evidence>
<dbReference type="EMBL" id="CP108482">
    <property type="protein sequence ID" value="WUS59102.1"/>
    <property type="molecule type" value="Genomic_DNA"/>
</dbReference>
<dbReference type="PANTHER" id="PTHR30572">
    <property type="entry name" value="MEMBRANE COMPONENT OF TRANSPORTER-RELATED"/>
    <property type="match status" value="1"/>
</dbReference>
<dbReference type="Pfam" id="PF12704">
    <property type="entry name" value="MacB_PCD"/>
    <property type="match status" value="1"/>
</dbReference>
<proteinExistence type="inferred from homology"/>
<dbReference type="InterPro" id="IPR025857">
    <property type="entry name" value="MacB_PCD"/>
</dbReference>
<evidence type="ECO:0000256" key="4">
    <source>
        <dbReference type="ARBA" id="ARBA00022989"/>
    </source>
</evidence>
<keyword evidence="2" id="KW-1003">Cell membrane</keyword>
<keyword evidence="5 7" id="KW-0472">Membrane</keyword>
<feature type="domain" description="MacB-like periplasmic core" evidence="9">
    <location>
        <begin position="1"/>
        <end position="223"/>
    </location>
</feature>
<evidence type="ECO:0000256" key="6">
    <source>
        <dbReference type="ARBA" id="ARBA00038076"/>
    </source>
</evidence>
<dbReference type="InterPro" id="IPR003838">
    <property type="entry name" value="ABC3_permease_C"/>
</dbReference>
<keyword evidence="3 7" id="KW-0812">Transmembrane</keyword>
<dbReference type="PANTHER" id="PTHR30572:SF4">
    <property type="entry name" value="ABC TRANSPORTER PERMEASE YTRF"/>
    <property type="match status" value="1"/>
</dbReference>
<feature type="transmembrane region" description="Helical" evidence="7">
    <location>
        <begin position="262"/>
        <end position="287"/>
    </location>
</feature>
<evidence type="ECO:0000313" key="10">
    <source>
        <dbReference type="EMBL" id="WUS59102.1"/>
    </source>
</evidence>
<keyword evidence="4 7" id="KW-1133">Transmembrane helix</keyword>
<dbReference type="Pfam" id="PF02687">
    <property type="entry name" value="FtsX"/>
    <property type="match status" value="1"/>
</dbReference>
<evidence type="ECO:0000256" key="7">
    <source>
        <dbReference type="SAM" id="Phobius"/>
    </source>
</evidence>
<gene>
    <name evidence="10" type="ORF">OG469_28520</name>
</gene>
<dbReference type="Proteomes" id="UP001432014">
    <property type="component" value="Chromosome"/>
</dbReference>
<evidence type="ECO:0000259" key="9">
    <source>
        <dbReference type="Pfam" id="PF12704"/>
    </source>
</evidence>
<protein>
    <submittedName>
        <fullName evidence="10">ABC transporter permease</fullName>
    </submittedName>
</protein>
<accession>A0ABZ1WE13</accession>
<feature type="domain" description="ABC3 transporter permease C-terminal" evidence="8">
    <location>
        <begin position="265"/>
        <end position="378"/>
    </location>
</feature>
<feature type="transmembrane region" description="Helical" evidence="7">
    <location>
        <begin position="308"/>
        <end position="339"/>
    </location>
</feature>
<evidence type="ECO:0000256" key="1">
    <source>
        <dbReference type="ARBA" id="ARBA00004651"/>
    </source>
</evidence>
<evidence type="ECO:0000259" key="8">
    <source>
        <dbReference type="Pfam" id="PF02687"/>
    </source>
</evidence>